<evidence type="ECO:0000256" key="2">
    <source>
        <dbReference type="ARBA" id="ARBA00022692"/>
    </source>
</evidence>
<feature type="compositionally biased region" description="Basic and acidic residues" evidence="5">
    <location>
        <begin position="110"/>
        <end position="206"/>
    </location>
</feature>
<comment type="subcellular location">
    <subcellularLocation>
        <location evidence="1">Membrane</location>
        <topology evidence="1">Single-pass membrane protein</topology>
    </subcellularLocation>
</comment>
<dbReference type="Pfam" id="PF13103">
    <property type="entry name" value="TonB_2"/>
    <property type="match status" value="1"/>
</dbReference>
<dbReference type="AlphaFoldDB" id="A0A251XAG9"/>
<sequence>MRDDFFAVFFAVLFHLMLAVSYWLFSKNTLVFVLPASQNYQVIEAELLIDPELDLEEPPPPLPVVETPVVEPIPEPVVIPEPEPEPIVEEPDESAQLALLELKKQEQAKIEAETERKRIEEQKRKEAAERKRAEEQKRKEKEEAERKRIKEQERKEAAERKRTEAQQRKEKEEAERKRKEAAERKRAEEQKRKEKEEAERKRKEAAAAKAQADAAAARGAADQARMTQRVGQVMALIQQRVKQRWIRPPNTTNALSCIIEVRLLPDGTVGSASVVKSSGNTVFDRSAEQAIRSASPLPVSISQNADVFDKFRQFRFKFDASQ</sequence>
<dbReference type="Proteomes" id="UP000194798">
    <property type="component" value="Unassembled WGS sequence"/>
</dbReference>
<dbReference type="GO" id="GO:0043213">
    <property type="term" value="P:bacteriocin transport"/>
    <property type="evidence" value="ECO:0007669"/>
    <property type="project" value="InterPro"/>
</dbReference>
<feature type="transmembrane region" description="Helical" evidence="6">
    <location>
        <begin position="6"/>
        <end position="25"/>
    </location>
</feature>
<feature type="region of interest" description="Disordered" evidence="5">
    <location>
        <begin position="110"/>
        <end position="220"/>
    </location>
</feature>
<evidence type="ECO:0000256" key="3">
    <source>
        <dbReference type="ARBA" id="ARBA00022989"/>
    </source>
</evidence>
<evidence type="ECO:0000313" key="7">
    <source>
        <dbReference type="EMBL" id="OUD14971.1"/>
    </source>
</evidence>
<keyword evidence="3 6" id="KW-1133">Transmembrane helix</keyword>
<dbReference type="EMBL" id="MSLT01000007">
    <property type="protein sequence ID" value="OUD14971.1"/>
    <property type="molecule type" value="Genomic_DNA"/>
</dbReference>
<comment type="caution">
    <text evidence="7">The sequence shown here is derived from an EMBL/GenBank/DDBJ whole genome shotgun (WGS) entry which is preliminary data.</text>
</comment>
<keyword evidence="2 6" id="KW-0812">Transmembrane</keyword>
<evidence type="ECO:0000256" key="5">
    <source>
        <dbReference type="SAM" id="MobiDB-lite"/>
    </source>
</evidence>
<dbReference type="GO" id="GO:0016020">
    <property type="term" value="C:membrane"/>
    <property type="evidence" value="ECO:0007669"/>
    <property type="project" value="UniProtKB-SubCell"/>
</dbReference>
<dbReference type="InterPro" id="IPR014161">
    <property type="entry name" value="Tol-Pal_TolA"/>
</dbReference>
<evidence type="ECO:0000313" key="8">
    <source>
        <dbReference type="Proteomes" id="UP000194798"/>
    </source>
</evidence>
<proteinExistence type="predicted"/>
<evidence type="ECO:0000256" key="6">
    <source>
        <dbReference type="SAM" id="Phobius"/>
    </source>
</evidence>
<protein>
    <submittedName>
        <fullName evidence="7">Protein TolA</fullName>
    </submittedName>
</protein>
<evidence type="ECO:0000256" key="4">
    <source>
        <dbReference type="ARBA" id="ARBA00023136"/>
    </source>
</evidence>
<dbReference type="NCBIfam" id="TIGR02794">
    <property type="entry name" value="tolA_full"/>
    <property type="match status" value="1"/>
</dbReference>
<dbReference type="GO" id="GO:0019534">
    <property type="term" value="F:toxin transmembrane transporter activity"/>
    <property type="evidence" value="ECO:0007669"/>
    <property type="project" value="InterPro"/>
</dbReference>
<dbReference type="SUPFAM" id="SSF74653">
    <property type="entry name" value="TolA/TonB C-terminal domain"/>
    <property type="match status" value="1"/>
</dbReference>
<keyword evidence="4 6" id="KW-0472">Membrane</keyword>
<dbReference type="NCBIfam" id="TIGR01352">
    <property type="entry name" value="tonB_Cterm"/>
    <property type="match status" value="1"/>
</dbReference>
<reference evidence="7 8" key="1">
    <citation type="submission" date="2016-12" db="EMBL/GenBank/DDBJ databases">
        <title>Thioflexothrix psekupsii D3 genome sequencing and assembly.</title>
        <authorList>
            <person name="Fomenkov A."/>
            <person name="Vincze T."/>
            <person name="Grabovich M."/>
            <person name="Anton B.P."/>
            <person name="Dubinina G."/>
            <person name="Orlova M."/>
            <person name="Belousova E."/>
            <person name="Roberts R.J."/>
        </authorList>
    </citation>
    <scope>NUCLEOTIDE SEQUENCE [LARGE SCALE GENOMIC DNA]</scope>
    <source>
        <strain evidence="7">D3</strain>
    </source>
</reference>
<evidence type="ECO:0000256" key="1">
    <source>
        <dbReference type="ARBA" id="ARBA00004167"/>
    </source>
</evidence>
<organism evidence="7 8">
    <name type="scientific">Thioflexithrix psekupsensis</name>
    <dbReference type="NCBI Taxonomy" id="1570016"/>
    <lineage>
        <taxon>Bacteria</taxon>
        <taxon>Pseudomonadati</taxon>
        <taxon>Pseudomonadota</taxon>
        <taxon>Gammaproteobacteria</taxon>
        <taxon>Thiotrichales</taxon>
        <taxon>Thioflexithrix</taxon>
    </lineage>
</organism>
<dbReference type="Gene3D" id="3.30.1150.10">
    <property type="match status" value="1"/>
</dbReference>
<accession>A0A251XAG9</accession>
<gene>
    <name evidence="7" type="ORF">TPSD3_04500</name>
</gene>
<dbReference type="OrthoDB" id="9779830at2"/>
<keyword evidence="8" id="KW-1185">Reference proteome</keyword>
<feature type="compositionally biased region" description="Low complexity" evidence="5">
    <location>
        <begin position="207"/>
        <end position="220"/>
    </location>
</feature>
<dbReference type="InterPro" id="IPR006260">
    <property type="entry name" value="TonB/TolA_C"/>
</dbReference>
<name>A0A251XAG9_9GAMM</name>
<dbReference type="RefSeq" id="WP_086487402.1">
    <property type="nucleotide sequence ID" value="NZ_MSLT01000007.1"/>
</dbReference>